<feature type="transmembrane region" description="Helical" evidence="9">
    <location>
        <begin position="12"/>
        <end position="39"/>
    </location>
</feature>
<feature type="transmembrane region" description="Helical" evidence="9">
    <location>
        <begin position="78"/>
        <end position="100"/>
    </location>
</feature>
<feature type="transmembrane region" description="Helical" evidence="9">
    <location>
        <begin position="129"/>
        <end position="149"/>
    </location>
</feature>
<name>A0ABP3U6N8_9GAMM</name>
<dbReference type="Proteomes" id="UP001501523">
    <property type="component" value="Unassembled WGS sequence"/>
</dbReference>
<keyword evidence="6 9" id="KW-1133">Transmembrane helix</keyword>
<comment type="caution">
    <text evidence="10">The sequence shown here is derived from an EMBL/GenBank/DDBJ whole genome shotgun (WGS) entry which is preliminary data.</text>
</comment>
<evidence type="ECO:0000313" key="10">
    <source>
        <dbReference type="EMBL" id="GAA0723654.1"/>
    </source>
</evidence>
<proteinExistence type="inferred from homology"/>
<comment type="subcellular location">
    <subcellularLocation>
        <location evidence="1">Cell membrane</location>
        <topology evidence="1">Multi-pass membrane protein</topology>
    </subcellularLocation>
</comment>
<comment type="similarity">
    <text evidence="2">Belongs to the amino acid-polyamine-organocation (APC) superfamily. Basic amino acid/polyamine antiporter (APA) (TC 2.A.3.2) family.</text>
</comment>
<dbReference type="InterPro" id="IPR002293">
    <property type="entry name" value="AA/rel_permease1"/>
</dbReference>
<evidence type="ECO:0000256" key="9">
    <source>
        <dbReference type="SAM" id="Phobius"/>
    </source>
</evidence>
<feature type="transmembrane region" description="Helical" evidence="9">
    <location>
        <begin position="275"/>
        <end position="301"/>
    </location>
</feature>
<dbReference type="InterPro" id="IPR050367">
    <property type="entry name" value="APC_superfamily"/>
</dbReference>
<dbReference type="Pfam" id="PF13520">
    <property type="entry name" value="AA_permease_2"/>
    <property type="match status" value="1"/>
</dbReference>
<protein>
    <recommendedName>
        <fullName evidence="3">Arginine/agmatine antiporter</fullName>
    </recommendedName>
</protein>
<keyword evidence="5 9" id="KW-0812">Transmembrane</keyword>
<dbReference type="PIRSF" id="PIRSF006060">
    <property type="entry name" value="AA_transporter"/>
    <property type="match status" value="1"/>
</dbReference>
<feature type="transmembrane region" description="Helical" evidence="9">
    <location>
        <begin position="322"/>
        <end position="340"/>
    </location>
</feature>
<keyword evidence="7 9" id="KW-0472">Membrane</keyword>
<feature type="transmembrane region" description="Helical" evidence="9">
    <location>
        <begin position="408"/>
        <end position="425"/>
    </location>
</feature>
<reference evidence="11" key="1">
    <citation type="journal article" date="2019" name="Int. J. Syst. Evol. Microbiol.">
        <title>The Global Catalogue of Microorganisms (GCM) 10K type strain sequencing project: providing services to taxonomists for standard genome sequencing and annotation.</title>
        <authorList>
            <consortium name="The Broad Institute Genomics Platform"/>
            <consortium name="The Broad Institute Genome Sequencing Center for Infectious Disease"/>
            <person name="Wu L."/>
            <person name="Ma J."/>
        </authorList>
    </citation>
    <scope>NUCLEOTIDE SEQUENCE [LARGE SCALE GENOMIC DNA]</scope>
    <source>
        <strain evidence="11">JCM 15421</strain>
    </source>
</reference>
<evidence type="ECO:0000256" key="8">
    <source>
        <dbReference type="ARBA" id="ARBA00045636"/>
    </source>
</evidence>
<dbReference type="PANTHER" id="PTHR42770">
    <property type="entry name" value="AMINO ACID TRANSPORTER-RELATED"/>
    <property type="match status" value="1"/>
</dbReference>
<dbReference type="RefSeq" id="WP_343793740.1">
    <property type="nucleotide sequence ID" value="NZ_BAAAEU010000025.1"/>
</dbReference>
<evidence type="ECO:0000256" key="7">
    <source>
        <dbReference type="ARBA" id="ARBA00023136"/>
    </source>
</evidence>
<feature type="transmembrane region" description="Helical" evidence="9">
    <location>
        <begin position="381"/>
        <end position="402"/>
    </location>
</feature>
<dbReference type="Gene3D" id="1.20.1740.10">
    <property type="entry name" value="Amino acid/polyamine transporter I"/>
    <property type="match status" value="1"/>
</dbReference>
<feature type="transmembrane region" description="Helical" evidence="9">
    <location>
        <begin position="161"/>
        <end position="178"/>
    </location>
</feature>
<gene>
    <name evidence="10" type="ORF">GCM10009105_35850</name>
</gene>
<feature type="transmembrane region" description="Helical" evidence="9">
    <location>
        <begin position="198"/>
        <end position="216"/>
    </location>
</feature>
<evidence type="ECO:0000256" key="1">
    <source>
        <dbReference type="ARBA" id="ARBA00004651"/>
    </source>
</evidence>
<feature type="transmembrane region" description="Helical" evidence="9">
    <location>
        <begin position="228"/>
        <end position="255"/>
    </location>
</feature>
<dbReference type="EMBL" id="BAAAEU010000025">
    <property type="protein sequence ID" value="GAA0723654.1"/>
    <property type="molecule type" value="Genomic_DNA"/>
</dbReference>
<evidence type="ECO:0000256" key="4">
    <source>
        <dbReference type="ARBA" id="ARBA00022475"/>
    </source>
</evidence>
<comment type="function">
    <text evidence="8">Major component of the acid-resistance (AR) system allowing enteric pathogens to survive the acidic environment in the stomach. Exchanges extracellular arginine for its intracellular decarboxylation product agmatine (Agm) thereby expelling intracellular protons. Probably undergoes several conformational states in order to translocate the substrate across the membrane; keeps the substrate accessible to only 1 side of the membrane at a time by opening and closing 3 membrane-internal gates.</text>
</comment>
<organism evidence="10 11">
    <name type="scientific">Dokdonella soli</name>
    <dbReference type="NCBI Taxonomy" id="529810"/>
    <lineage>
        <taxon>Bacteria</taxon>
        <taxon>Pseudomonadati</taxon>
        <taxon>Pseudomonadota</taxon>
        <taxon>Gammaproteobacteria</taxon>
        <taxon>Lysobacterales</taxon>
        <taxon>Rhodanobacteraceae</taxon>
        <taxon>Dokdonella</taxon>
    </lineage>
</organism>
<sequence length="433" mass="43929">MDENRRDAGLVRAVGPAGLAASIINVVVGAGIFAVPAALAASLGSYAPIAFVVCAVVIGSVAICFAEGGSRVPTSGGVYGYIETAFGPLAGYVAGTMLWFSDLLACGGIAAALADVAASLLPPMTRAPARVVVIVGAVGGIALVNIGGVARGVRLINAATVLKLIPLVIFIIAGAGAIHSENFPATAQPGTADLGRALILALFAFTGMETALCASGEVAQPTRTIPHALAIAMLTVTLLYIGIQVIAQGVLGPALAQSTVPLADAMARINPTLRLLMLAGTALSMLGWLGSDILGTPRVLFAFARDGLMPRVLGRVHPRSHAPHVAIACYATLAIGLALTGTFVELAVLSTLGVAVPYILGCAAAWQLARRCVASAGAPLNFRWLGIAMVTAIASMLGLIALASRAEILGLIAALIISAALYRLLTWRALARQ</sequence>
<evidence type="ECO:0000256" key="2">
    <source>
        <dbReference type="ARBA" id="ARBA00008220"/>
    </source>
</evidence>
<feature type="transmembrane region" description="Helical" evidence="9">
    <location>
        <begin position="45"/>
        <end position="66"/>
    </location>
</feature>
<evidence type="ECO:0000313" key="11">
    <source>
        <dbReference type="Proteomes" id="UP001501523"/>
    </source>
</evidence>
<keyword evidence="4" id="KW-1003">Cell membrane</keyword>
<accession>A0ABP3U6N8</accession>
<evidence type="ECO:0000256" key="3">
    <source>
        <dbReference type="ARBA" id="ARBA00021069"/>
    </source>
</evidence>
<dbReference type="PANTHER" id="PTHR42770:SF18">
    <property type="entry name" value="ARGININE_AGMATINE ANTIPORTER"/>
    <property type="match status" value="1"/>
</dbReference>
<feature type="transmembrane region" description="Helical" evidence="9">
    <location>
        <begin position="346"/>
        <end position="369"/>
    </location>
</feature>
<evidence type="ECO:0000256" key="6">
    <source>
        <dbReference type="ARBA" id="ARBA00022989"/>
    </source>
</evidence>
<evidence type="ECO:0000256" key="5">
    <source>
        <dbReference type="ARBA" id="ARBA00022692"/>
    </source>
</evidence>
<keyword evidence="11" id="KW-1185">Reference proteome</keyword>